<keyword evidence="3" id="KW-1185">Reference proteome</keyword>
<dbReference type="AlphaFoldDB" id="A0A7L5E805"/>
<feature type="signal peptide" evidence="1">
    <location>
        <begin position="1"/>
        <end position="24"/>
    </location>
</feature>
<dbReference type="KEGG" id="mrob:HH214_19880"/>
<organism evidence="2 3">
    <name type="scientific">Mucilaginibacter robiniae</name>
    <dbReference type="NCBI Taxonomy" id="2728022"/>
    <lineage>
        <taxon>Bacteria</taxon>
        <taxon>Pseudomonadati</taxon>
        <taxon>Bacteroidota</taxon>
        <taxon>Sphingobacteriia</taxon>
        <taxon>Sphingobacteriales</taxon>
        <taxon>Sphingobacteriaceae</taxon>
        <taxon>Mucilaginibacter</taxon>
    </lineage>
</organism>
<dbReference type="Gene3D" id="2.120.10.30">
    <property type="entry name" value="TolB, C-terminal domain"/>
    <property type="match status" value="1"/>
</dbReference>
<dbReference type="InterPro" id="IPR011042">
    <property type="entry name" value="6-blade_b-propeller_TolB-like"/>
</dbReference>
<reference evidence="2 3" key="1">
    <citation type="submission" date="2020-04" db="EMBL/GenBank/DDBJ databases">
        <title>Genome sequencing of novel species.</title>
        <authorList>
            <person name="Heo J."/>
            <person name="Kim S.-J."/>
            <person name="Kim J.-S."/>
            <person name="Hong S.-B."/>
            <person name="Kwon S.-W."/>
        </authorList>
    </citation>
    <scope>NUCLEOTIDE SEQUENCE [LARGE SCALE GENOMIC DNA]</scope>
    <source>
        <strain evidence="2 3">F39-2</strain>
    </source>
</reference>
<accession>A0A7L5E805</accession>
<feature type="chain" id="PRO_5029679412" description="Bacterial surface antigen (D15) domain-containing protein" evidence="1">
    <location>
        <begin position="25"/>
        <end position="944"/>
    </location>
</feature>
<dbReference type="EMBL" id="CP051682">
    <property type="protein sequence ID" value="QJD97974.1"/>
    <property type="molecule type" value="Genomic_DNA"/>
</dbReference>
<evidence type="ECO:0000313" key="2">
    <source>
        <dbReference type="EMBL" id="QJD97974.1"/>
    </source>
</evidence>
<evidence type="ECO:0000256" key="1">
    <source>
        <dbReference type="SAM" id="SignalP"/>
    </source>
</evidence>
<dbReference type="SUPFAM" id="SSF82171">
    <property type="entry name" value="DPP6 N-terminal domain-like"/>
    <property type="match status" value="1"/>
</dbReference>
<evidence type="ECO:0008006" key="4">
    <source>
        <dbReference type="Google" id="ProtNLM"/>
    </source>
</evidence>
<proteinExistence type="predicted"/>
<keyword evidence="1" id="KW-0732">Signal</keyword>
<dbReference type="RefSeq" id="WP_169610627.1">
    <property type="nucleotide sequence ID" value="NZ_CP051682.1"/>
</dbReference>
<sequence length="944" mass="107979">MFKRSVLLIMGSCLGIGSIQTAYAQAFGGNPPSIKWNQVNTPAARVIFPKGMDSSGQRVANIVQQLNRTMMPTIGYKQKQINIVLQNQLLTTNGYVGLAPFRSEFYLVPAQNNFQLGTLPIADQLAIHEFRHVQQFNNYDVGLTRILHVLFGEGGQQIANSFSIPNWFDEGDAVYNETLMSNQGRGRLPYFFNGYRAIWAAGKNYNWMKLRNGSYQDYVPDWYPTGYMLTAYGRQKFGAQVWKGVTHDAATFKHLFYPFQTSFKQHTKQEYSSFRGEALNYFKQQLVTPNMQKAAEAYKPNQHFIATTEYPAYVDDSTLIYQKTSYKHRPAFIIRRGNREKVIRLADINADNYFNYNNGQIVYVARRPDVRWGYREYNDIKLIDVKTGNQRRVTARTKYFSPALSADNKTIVAVHVPPSGAYELHIIDVASGKVLQRVPNVGHYYYTYPKFYNNHQIVSAIRNTAGEMSVALIDLKTGENQYLTAWGMSPKGFTTVHRDTVYFTATSGLNDKLYAVNVPDHQLYELQNDSLHSFVGNYEPAVGKSKIAWVSFSAYGYQIHELPKQALQLKAVNTLPKLPEFGINALHQDTSADLLADVQNENLPVKKYSKLHHPFNFHSLIPYLDDPDYTLSLTGNNILNTFQSDLSLTYNRNEGYKQISFTTLYGALYPYLFASASYTFDRRRYFLDQRRNTIEANWNESNVQGGLEFPFNLSRGRNYTNITYLSSLSYTVTDVQSLFSKAIPDNTYLTNAITFSNQVAKPRQNIYPHLAQIITVNYRNTVNSLQAHQLLTSGTFYFPGFLANHSIVVSLAYQQHDRNYSFFSNELSFSRGYTSDNLYRLQKAGINYSFPIAYPDAGFGNIVYLLRLRGNLFYDHTHGRDFYTNGNTFKADFNSAGAELFFDTQWLNENPISFGIRYTRLLNDDLFGNNGRNRITLILPLSIL</sequence>
<evidence type="ECO:0000313" key="3">
    <source>
        <dbReference type="Proteomes" id="UP000503278"/>
    </source>
</evidence>
<protein>
    <recommendedName>
        <fullName evidence="4">Bacterial surface antigen (D15) domain-containing protein</fullName>
    </recommendedName>
</protein>
<name>A0A7L5E805_9SPHI</name>
<dbReference type="Proteomes" id="UP000503278">
    <property type="component" value="Chromosome"/>
</dbReference>
<gene>
    <name evidence="2" type="ORF">HH214_19880</name>
</gene>